<reference evidence="13" key="1">
    <citation type="submission" date="2018-08" db="EMBL/GenBank/DDBJ databases">
        <authorList>
            <person name="Cornetti L."/>
        </authorList>
    </citation>
    <scope>NUCLEOTIDE SEQUENCE</scope>
    <source>
        <strain evidence="13">OM-SAIQ-clone2</strain>
    </source>
</reference>
<keyword evidence="8" id="KW-0333">Golgi apparatus</keyword>
<evidence type="ECO:0000256" key="6">
    <source>
        <dbReference type="ARBA" id="ARBA00022968"/>
    </source>
</evidence>
<dbReference type="InterPro" id="IPR005331">
    <property type="entry name" value="Sulfotransferase"/>
</dbReference>
<keyword evidence="5" id="KW-0812">Transmembrane</keyword>
<accession>A0A4Y7LVR2</accession>
<feature type="region of interest" description="Disordered" evidence="12">
    <location>
        <begin position="1"/>
        <end position="60"/>
    </location>
</feature>
<evidence type="ECO:0000256" key="11">
    <source>
        <dbReference type="ARBA" id="ARBA00023180"/>
    </source>
</evidence>
<keyword evidence="9" id="KW-0472">Membrane</keyword>
<keyword evidence="4" id="KW-0808">Transferase</keyword>
<dbReference type="PANTHER" id="PTHR12129">
    <property type="entry name" value="HEPARAN SULFATE 2-O-SULFOTRANSFERASE"/>
    <property type="match status" value="1"/>
</dbReference>
<keyword evidence="6" id="KW-0735">Signal-anchor</keyword>
<protein>
    <submittedName>
        <fullName evidence="13">EOG090X088H</fullName>
    </submittedName>
</protein>
<evidence type="ECO:0000256" key="3">
    <source>
        <dbReference type="ARBA" id="ARBA00011233"/>
    </source>
</evidence>
<evidence type="ECO:0000256" key="2">
    <source>
        <dbReference type="ARBA" id="ARBA00010569"/>
    </source>
</evidence>
<dbReference type="PANTHER" id="PTHR12129:SF17">
    <property type="entry name" value="HEPARAN SULFATE 2-O-SULFOTRANSFERASE 1"/>
    <property type="match status" value="1"/>
</dbReference>
<organism evidence="13">
    <name type="scientific">Ceriodaphnia reticulata</name>
    <dbReference type="NCBI Taxonomy" id="302197"/>
    <lineage>
        <taxon>Eukaryota</taxon>
        <taxon>Metazoa</taxon>
        <taxon>Ecdysozoa</taxon>
        <taxon>Arthropoda</taxon>
        <taxon>Crustacea</taxon>
        <taxon>Branchiopoda</taxon>
        <taxon>Diplostraca</taxon>
        <taxon>Cladocera</taxon>
        <taxon>Anomopoda</taxon>
        <taxon>Daphniidae</taxon>
        <taxon>Ceriodaphnia</taxon>
    </lineage>
</organism>
<evidence type="ECO:0000313" key="13">
    <source>
        <dbReference type="EMBL" id="SVE73011.1"/>
    </source>
</evidence>
<keyword evidence="7" id="KW-1133">Transmembrane helix</keyword>
<evidence type="ECO:0000256" key="9">
    <source>
        <dbReference type="ARBA" id="ARBA00023136"/>
    </source>
</evidence>
<keyword evidence="10" id="KW-1015">Disulfide bond</keyword>
<dbReference type="FunFam" id="3.40.50.300:FF:001418">
    <property type="entry name" value="Heparan sulfate 2-o-sulfotransferase"/>
    <property type="match status" value="1"/>
</dbReference>
<evidence type="ECO:0000256" key="4">
    <source>
        <dbReference type="ARBA" id="ARBA00022679"/>
    </source>
</evidence>
<evidence type="ECO:0000256" key="8">
    <source>
        <dbReference type="ARBA" id="ARBA00023034"/>
    </source>
</evidence>
<evidence type="ECO:0000256" key="10">
    <source>
        <dbReference type="ARBA" id="ARBA00023157"/>
    </source>
</evidence>
<name>A0A4Y7LVR2_9CRUS</name>
<dbReference type="InterPro" id="IPR007734">
    <property type="entry name" value="Heparan_SO4_2-O-STrfase"/>
</dbReference>
<feature type="compositionally biased region" description="Basic and acidic residues" evidence="12">
    <location>
        <begin position="11"/>
        <end position="60"/>
    </location>
</feature>
<proteinExistence type="evidence at transcript level"/>
<dbReference type="SUPFAM" id="SSF52540">
    <property type="entry name" value="P-loop containing nucleoside triphosphate hydrolases"/>
    <property type="match status" value="1"/>
</dbReference>
<dbReference type="Gene3D" id="3.40.50.300">
    <property type="entry name" value="P-loop containing nucleotide triphosphate hydrolases"/>
    <property type="match status" value="1"/>
</dbReference>
<evidence type="ECO:0000256" key="12">
    <source>
        <dbReference type="SAM" id="MobiDB-lite"/>
    </source>
</evidence>
<dbReference type="EMBL" id="LR003392">
    <property type="protein sequence ID" value="SVE73011.1"/>
    <property type="molecule type" value="mRNA"/>
</dbReference>
<dbReference type="GO" id="GO:0015012">
    <property type="term" value="P:heparan sulfate proteoglycan biosynthetic process"/>
    <property type="evidence" value="ECO:0007669"/>
    <property type="project" value="UniProtKB-ARBA"/>
</dbReference>
<dbReference type="Pfam" id="PF03567">
    <property type="entry name" value="Sulfotransfer_2"/>
    <property type="match status" value="1"/>
</dbReference>
<dbReference type="GO" id="GO:0000139">
    <property type="term" value="C:Golgi membrane"/>
    <property type="evidence" value="ECO:0007669"/>
    <property type="project" value="UniProtKB-SubCell"/>
</dbReference>
<dbReference type="GO" id="GO:0004394">
    <property type="term" value="F:heparan sulfate 2-sulfotransferase activity"/>
    <property type="evidence" value="ECO:0007669"/>
    <property type="project" value="TreeGrafter"/>
</dbReference>
<comment type="similarity">
    <text evidence="2">Belongs to the sulfotransferase 3 family.</text>
</comment>
<comment type="subcellular location">
    <subcellularLocation>
        <location evidence="1">Golgi apparatus membrane</location>
        <topology evidence="1">Single-pass type II membrane protein</topology>
    </subcellularLocation>
</comment>
<comment type="subunit">
    <text evidence="3">Homotrimer.</text>
</comment>
<dbReference type="AlphaFoldDB" id="A0A4Y7LVR2"/>
<evidence type="ECO:0000256" key="1">
    <source>
        <dbReference type="ARBA" id="ARBA00004323"/>
    </source>
</evidence>
<keyword evidence="11" id="KW-0325">Glycoprotein</keyword>
<dbReference type="InterPro" id="IPR027417">
    <property type="entry name" value="P-loop_NTPase"/>
</dbReference>
<gene>
    <name evidence="13" type="primary">EOG090X088H</name>
</gene>
<evidence type="ECO:0000256" key="7">
    <source>
        <dbReference type="ARBA" id="ARBA00022989"/>
    </source>
</evidence>
<sequence length="375" mass="43482">MSRNNSSGRLSYKEDSDSDEVVVKKEEPLKEEKPIVEESNPEVKVRKEKEKDETPRKRISTDLEKKIASAKTSSQHHSDLLNTQVNGALLLNSSPSQNLVLFYNRVPKTGSTSFVGLAYDLCSKNKFKVLHVNVSKNAHTMSLSDQFRFARNLSHWDLKQPSFYHGHVAYLDFTKFSSPSPMFINLIRQPLERMVSYYYFLRYGDDFRPHLIRRKQGNKTSFDDCVKEGQAECDPNNLWLQVPFFCGHHADCWTPGNSWAYEQAKINLVNKYLVVGVTEQMEEFVAVLEATLPNFFKGALKLYRQGSKSHLRKTNLKVPPKVETIARFKNSTVWQLENEFYAFALRHFEYVKSRTLKPDLSAKGQQFFYEKIRPK</sequence>
<evidence type="ECO:0000256" key="5">
    <source>
        <dbReference type="ARBA" id="ARBA00022692"/>
    </source>
</evidence>